<gene>
    <name evidence="2" type="ORF">HINF_LOCUS19653</name>
    <name evidence="1" type="ORF">HINF_LOCUS20035</name>
</gene>
<reference evidence="1" key="1">
    <citation type="submission" date="2023-06" db="EMBL/GenBank/DDBJ databases">
        <authorList>
            <person name="Kurt Z."/>
        </authorList>
    </citation>
    <scope>NUCLEOTIDE SEQUENCE</scope>
</reference>
<dbReference type="EMBL" id="CAXDID020000052">
    <property type="protein sequence ID" value="CAL6005727.1"/>
    <property type="molecule type" value="Genomic_DNA"/>
</dbReference>
<comment type="caution">
    <text evidence="1">The sequence shown here is derived from an EMBL/GenBank/DDBJ whole genome shotgun (WGS) entry which is preliminary data.</text>
</comment>
<dbReference type="Proteomes" id="UP001642409">
    <property type="component" value="Unassembled WGS sequence"/>
</dbReference>
<keyword evidence="3" id="KW-1185">Reference proteome</keyword>
<accession>A0AA86P8X5</accession>
<protein>
    <submittedName>
        <fullName evidence="2">Hypothetical_protein</fullName>
    </submittedName>
</protein>
<dbReference type="EMBL" id="CATOUU010000517">
    <property type="protein sequence ID" value="CAI9932390.1"/>
    <property type="molecule type" value="Genomic_DNA"/>
</dbReference>
<proteinExistence type="predicted"/>
<evidence type="ECO:0000313" key="3">
    <source>
        <dbReference type="Proteomes" id="UP001642409"/>
    </source>
</evidence>
<reference evidence="2 3" key="2">
    <citation type="submission" date="2024-07" db="EMBL/GenBank/DDBJ databases">
        <authorList>
            <person name="Akdeniz Z."/>
        </authorList>
    </citation>
    <scope>NUCLEOTIDE SEQUENCE [LARGE SCALE GENOMIC DNA]</scope>
</reference>
<evidence type="ECO:0000313" key="1">
    <source>
        <dbReference type="EMBL" id="CAI9932390.1"/>
    </source>
</evidence>
<dbReference type="AlphaFoldDB" id="A0AA86P8X5"/>
<organism evidence="1">
    <name type="scientific">Hexamita inflata</name>
    <dbReference type="NCBI Taxonomy" id="28002"/>
    <lineage>
        <taxon>Eukaryota</taxon>
        <taxon>Metamonada</taxon>
        <taxon>Diplomonadida</taxon>
        <taxon>Hexamitidae</taxon>
        <taxon>Hexamitinae</taxon>
        <taxon>Hexamita</taxon>
    </lineage>
</organism>
<evidence type="ECO:0000313" key="2">
    <source>
        <dbReference type="EMBL" id="CAL6005727.1"/>
    </source>
</evidence>
<name>A0AA86P8X5_9EUKA</name>
<sequence>MQSPSDYISPIDLETQAQLNASTYFDKLPSLRFYEKVFPVSINQDTKQQSPIQNKTEENQNIAIQQLPKISQKQQTRHRSIKVTSKRAFADIGIKKNIDIQQILIKGNKVNKSRYIV</sequence>